<dbReference type="SMART" id="SM00422">
    <property type="entry name" value="HTH_MERR"/>
    <property type="match status" value="1"/>
</dbReference>
<dbReference type="GO" id="GO:0003700">
    <property type="term" value="F:DNA-binding transcription factor activity"/>
    <property type="evidence" value="ECO:0007669"/>
    <property type="project" value="InterPro"/>
</dbReference>
<dbReference type="PROSITE" id="PS50937">
    <property type="entry name" value="HTH_MERR_2"/>
    <property type="match status" value="1"/>
</dbReference>
<dbReference type="InterPro" id="IPR047057">
    <property type="entry name" value="MerR_fam"/>
</dbReference>
<keyword evidence="4" id="KW-1185">Reference proteome</keyword>
<feature type="domain" description="HTH merR-type" evidence="2">
    <location>
        <begin position="7"/>
        <end position="76"/>
    </location>
</feature>
<dbReference type="InterPro" id="IPR012925">
    <property type="entry name" value="TipAS_dom"/>
</dbReference>
<dbReference type="InterPro" id="IPR009061">
    <property type="entry name" value="DNA-bd_dom_put_sf"/>
</dbReference>
<name>A0A927CQU6_9BACL</name>
<evidence type="ECO:0000256" key="1">
    <source>
        <dbReference type="ARBA" id="ARBA00023125"/>
    </source>
</evidence>
<keyword evidence="1" id="KW-0238">DNA-binding</keyword>
<dbReference type="PROSITE" id="PS00552">
    <property type="entry name" value="HTH_MERR_1"/>
    <property type="match status" value="1"/>
</dbReference>
<dbReference type="GO" id="GO:0003677">
    <property type="term" value="F:DNA binding"/>
    <property type="evidence" value="ECO:0007669"/>
    <property type="project" value="UniProtKB-KW"/>
</dbReference>
<evidence type="ECO:0000313" key="3">
    <source>
        <dbReference type="EMBL" id="MBD2870251.1"/>
    </source>
</evidence>
<evidence type="ECO:0000313" key="4">
    <source>
        <dbReference type="Proteomes" id="UP000632125"/>
    </source>
</evidence>
<dbReference type="EMBL" id="JACXIY010000019">
    <property type="protein sequence ID" value="MBD2870251.1"/>
    <property type="molecule type" value="Genomic_DNA"/>
</dbReference>
<proteinExistence type="predicted"/>
<protein>
    <submittedName>
        <fullName evidence="3">MerR family transcriptional regulator</fullName>
    </submittedName>
</protein>
<evidence type="ECO:0000259" key="2">
    <source>
        <dbReference type="PROSITE" id="PS50937"/>
    </source>
</evidence>
<dbReference type="PANTHER" id="PTHR30204">
    <property type="entry name" value="REDOX-CYCLING DRUG-SENSING TRANSCRIPTIONAL ACTIVATOR SOXR"/>
    <property type="match status" value="1"/>
</dbReference>
<dbReference type="PANTHER" id="PTHR30204:SF90">
    <property type="entry name" value="HTH-TYPE TRANSCRIPTIONAL ACTIVATOR MTA"/>
    <property type="match status" value="1"/>
</dbReference>
<dbReference type="Pfam" id="PF13411">
    <property type="entry name" value="MerR_1"/>
    <property type="match status" value="1"/>
</dbReference>
<gene>
    <name evidence="3" type="ORF">IDH41_16850</name>
</gene>
<dbReference type="RefSeq" id="WP_190863032.1">
    <property type="nucleotide sequence ID" value="NZ_JACXIY010000019.1"/>
</dbReference>
<comment type="caution">
    <text evidence="3">The sequence shown here is derived from an EMBL/GenBank/DDBJ whole genome shotgun (WGS) entry which is preliminary data.</text>
</comment>
<dbReference type="Gene3D" id="1.10.1660.10">
    <property type="match status" value="1"/>
</dbReference>
<dbReference type="CDD" id="cd04788">
    <property type="entry name" value="HTH_NolA-AlbR"/>
    <property type="match status" value="1"/>
</dbReference>
<dbReference type="Proteomes" id="UP000632125">
    <property type="component" value="Unassembled WGS sequence"/>
</dbReference>
<accession>A0A927CQU6</accession>
<dbReference type="PRINTS" id="PR00040">
    <property type="entry name" value="HTHMERR"/>
</dbReference>
<dbReference type="Pfam" id="PF07739">
    <property type="entry name" value="TipAS"/>
    <property type="match status" value="1"/>
</dbReference>
<reference evidence="3" key="1">
    <citation type="submission" date="2020-09" db="EMBL/GenBank/DDBJ databases">
        <title>A novel bacterium of genus Paenibacillus, isolated from South China Sea.</title>
        <authorList>
            <person name="Huang H."/>
            <person name="Mo K."/>
            <person name="Hu Y."/>
        </authorList>
    </citation>
    <scope>NUCLEOTIDE SEQUENCE</scope>
    <source>
        <strain evidence="3">IB182493</strain>
    </source>
</reference>
<dbReference type="SUPFAM" id="SSF46955">
    <property type="entry name" value="Putative DNA-binding domain"/>
    <property type="match status" value="1"/>
</dbReference>
<sequence>MVIRKQGWKIGELAASTGLTVRALHHYDQKGLLRPSAHTEAGHRLYSERDIAKLQQIVSLKQLGFALDEIKRFMESPRFDPEEVIRLQLEKLNEHIRLQEELRGRLLHLQQLLKENHNVTTEQFIKTIEVITMSAENYFTPEQLKAIENIQSRISPERQRQYEQDWTRLLAGLQSKLDEGVPAGDPEVAALARSWKEIFDVFGGGDAGIVASAERFHTDHPGSSLQFGLNAELYRYIHEALSP</sequence>
<dbReference type="InterPro" id="IPR000551">
    <property type="entry name" value="MerR-type_HTH_dom"/>
</dbReference>
<dbReference type="AlphaFoldDB" id="A0A927CQU6"/>
<organism evidence="3 4">
    <name type="scientific">Paenibacillus arenilitoris</name>
    <dbReference type="NCBI Taxonomy" id="2772299"/>
    <lineage>
        <taxon>Bacteria</taxon>
        <taxon>Bacillati</taxon>
        <taxon>Bacillota</taxon>
        <taxon>Bacilli</taxon>
        <taxon>Bacillales</taxon>
        <taxon>Paenibacillaceae</taxon>
        <taxon>Paenibacillus</taxon>
    </lineage>
</organism>